<evidence type="ECO:0000256" key="1">
    <source>
        <dbReference type="SAM" id="MobiDB-lite"/>
    </source>
</evidence>
<proteinExistence type="predicted"/>
<dbReference type="Gene3D" id="3.20.20.80">
    <property type="entry name" value="Glycosidases"/>
    <property type="match status" value="1"/>
</dbReference>
<keyword evidence="3" id="KW-1185">Reference proteome</keyword>
<dbReference type="Proteomes" id="UP001277761">
    <property type="component" value="Unassembled WGS sequence"/>
</dbReference>
<evidence type="ECO:0000313" key="3">
    <source>
        <dbReference type="Proteomes" id="UP001277761"/>
    </source>
</evidence>
<accession>A0ABU4VL68</accession>
<evidence type="ECO:0000313" key="2">
    <source>
        <dbReference type="EMBL" id="MDX8151520.1"/>
    </source>
</evidence>
<comment type="caution">
    <text evidence="2">The sequence shown here is derived from an EMBL/GenBank/DDBJ whole genome shotgun (WGS) entry which is preliminary data.</text>
</comment>
<dbReference type="InterPro" id="IPR017853">
    <property type="entry name" value="GH"/>
</dbReference>
<feature type="region of interest" description="Disordered" evidence="1">
    <location>
        <begin position="223"/>
        <end position="248"/>
    </location>
</feature>
<organism evidence="2 3">
    <name type="scientific">Patulibacter brassicae</name>
    <dbReference type="NCBI Taxonomy" id="1705717"/>
    <lineage>
        <taxon>Bacteria</taxon>
        <taxon>Bacillati</taxon>
        <taxon>Actinomycetota</taxon>
        <taxon>Thermoleophilia</taxon>
        <taxon>Solirubrobacterales</taxon>
        <taxon>Patulibacteraceae</taxon>
        <taxon>Patulibacter</taxon>
    </lineage>
</organism>
<dbReference type="RefSeq" id="WP_319953676.1">
    <property type="nucleotide sequence ID" value="NZ_JAXAVX010000003.1"/>
</dbReference>
<dbReference type="SUPFAM" id="SSF51445">
    <property type="entry name" value="(Trans)glycosidases"/>
    <property type="match status" value="1"/>
</dbReference>
<evidence type="ECO:0008006" key="4">
    <source>
        <dbReference type="Google" id="ProtNLM"/>
    </source>
</evidence>
<gene>
    <name evidence="2" type="ORF">SK069_07960</name>
</gene>
<protein>
    <recommendedName>
        <fullName evidence="4">Peptidase A2 domain-containing protein</fullName>
    </recommendedName>
</protein>
<sequence>MSGGRRVSRRGLVAGGVALAGGAIAGRALWSGGDGPATPEPGRAPDPLLRPGHLRKAIGLAPFVGLGVAQGGGDFDVARGRFVRGGRPANVQIEANLQAPGLLTGAGGTPGLLADTGTDVVRLWAPWDQIMGAGPGRFDGRTLEALDANIHAANTASPRPVRIVLVAARFPGWVTGCAAPDADGTFRMPADDEPRVAYVARFHPSRRAAAGAVWDDLRRGWRSAGEPDPGRPAVHRLPGSVGDPADDGLGHVRPGGAWTRWIEFLARRYHPDPARRATVHFPDAPPNRLGAHVDLLEVMNEPNFEGWPQFVTLRDGRAVADPADARAGDERRAYAVATTAEMLRSAVALCATVNAGARVPLLLGGPGTSDAHRADEASAVVLGYDRFLRRLVAELGDGLPAEPRFVWTHHHYKDTEQDRTGAPGAPGAPADERTNGAAWVVRLLRGATEDGAWRGWRGWPSGRAQDAGLALTEGGCRRNRDAPTADEQVRRLRASFERMRDGPLGAGVVLFTTFLAWQDESADNTGYLLRRDAPGVGDLGRARGAPADLRPLRTPLYAAWRALRSSR</sequence>
<dbReference type="EMBL" id="JAXAVX010000003">
    <property type="protein sequence ID" value="MDX8151520.1"/>
    <property type="molecule type" value="Genomic_DNA"/>
</dbReference>
<reference evidence="2 3" key="1">
    <citation type="submission" date="2023-11" db="EMBL/GenBank/DDBJ databases">
        <authorList>
            <person name="Xu M."/>
            <person name="Jiang T."/>
        </authorList>
    </citation>
    <scope>NUCLEOTIDE SEQUENCE [LARGE SCALE GENOMIC DNA]</scope>
    <source>
        <strain evidence="2 3">SD</strain>
    </source>
</reference>
<name>A0ABU4VL68_9ACTN</name>